<proteinExistence type="predicted"/>
<dbReference type="EMBL" id="CP049838">
    <property type="protein sequence ID" value="QJT07062.1"/>
    <property type="molecule type" value="Genomic_DNA"/>
</dbReference>
<accession>A0A6M4X4D4</accession>
<evidence type="ECO:0000313" key="2">
    <source>
        <dbReference type="Proteomes" id="UP000502665"/>
    </source>
</evidence>
<evidence type="ECO:0000313" key="1">
    <source>
        <dbReference type="EMBL" id="QJT07062.1"/>
    </source>
</evidence>
<evidence type="ECO:0008006" key="3">
    <source>
        <dbReference type="Google" id="ProtNLM"/>
    </source>
</evidence>
<dbReference type="PROSITE" id="PS51257">
    <property type="entry name" value="PROKAR_LIPOPROTEIN"/>
    <property type="match status" value="1"/>
</dbReference>
<protein>
    <recommendedName>
        <fullName evidence="3">Lipoprotein</fullName>
    </recommendedName>
</protein>
<keyword evidence="2" id="KW-1185">Reference proteome</keyword>
<name>A0A6M4X4D4_9ACTN</name>
<reference evidence="1" key="1">
    <citation type="submission" date="2020-03" db="EMBL/GenBank/DDBJ databases">
        <title>Molecular networking-based the target discovery of potent antiproliferative macrolactams: 5/6/7/16 polycyclic ansamycins and glycosylated trienomycin from Streptomyces cacaoi subsp. asoensis.</title>
        <authorList>
            <person name="Liu L.-L."/>
        </authorList>
    </citation>
    <scope>NUCLEOTIDE SEQUENCE [LARGE SCALE GENOMIC DNA]</scope>
    <source>
        <strain evidence="1">H2S5</strain>
    </source>
</reference>
<sequence length="199" mass="21565">MWRTGALTLLVCVLLAAACLVAYRLLPHGETHSDPIDLRAVDWRSIEIPGTLCRSPKAIRLHDGTAVNVPSDFDGPEPNMPQDVSAHTDDIFYGDITGDDRDEAALPVLCGNHDSTAAGQRAMGILVFDGGARQLSLLGTLTSRKPRLGEPPNLLRVERMNPGGITVKDSFYLAEDPNCCPSGQATETWVHRKGRLVAR</sequence>
<gene>
    <name evidence="1" type="ORF">G9272_26310</name>
</gene>
<organism evidence="1 2">
    <name type="scientific">Streptomyces asoensis</name>
    <dbReference type="NCBI Taxonomy" id="249586"/>
    <lineage>
        <taxon>Bacteria</taxon>
        <taxon>Bacillati</taxon>
        <taxon>Actinomycetota</taxon>
        <taxon>Actinomycetes</taxon>
        <taxon>Kitasatosporales</taxon>
        <taxon>Streptomycetaceae</taxon>
        <taxon>Streptomyces</taxon>
    </lineage>
</organism>
<dbReference type="Proteomes" id="UP000502665">
    <property type="component" value="Chromosome"/>
</dbReference>
<dbReference type="AlphaFoldDB" id="A0A6M4X4D4"/>